<keyword evidence="3" id="KW-1185">Reference proteome</keyword>
<keyword evidence="1" id="KW-0472">Membrane</keyword>
<feature type="transmembrane region" description="Helical" evidence="1">
    <location>
        <begin position="177"/>
        <end position="194"/>
    </location>
</feature>
<feature type="transmembrane region" description="Helical" evidence="1">
    <location>
        <begin position="146"/>
        <end position="165"/>
    </location>
</feature>
<dbReference type="GO" id="GO:0003676">
    <property type="term" value="F:nucleic acid binding"/>
    <property type="evidence" value="ECO:0007669"/>
    <property type="project" value="InterPro"/>
</dbReference>
<evidence type="ECO:0000313" key="3">
    <source>
        <dbReference type="Proteomes" id="UP000078540"/>
    </source>
</evidence>
<feature type="transmembrane region" description="Helical" evidence="1">
    <location>
        <begin position="12"/>
        <end position="42"/>
    </location>
</feature>
<dbReference type="GO" id="GO:0022904">
    <property type="term" value="P:respiratory electron transport chain"/>
    <property type="evidence" value="ECO:0007669"/>
    <property type="project" value="InterPro"/>
</dbReference>
<dbReference type="STRING" id="520822.A0A151HZW4"/>
<name>A0A151HZW4_9HYME</name>
<evidence type="ECO:0000256" key="1">
    <source>
        <dbReference type="SAM" id="Phobius"/>
    </source>
</evidence>
<organism evidence="2 3">
    <name type="scientific">Atta colombica</name>
    <dbReference type="NCBI Taxonomy" id="520822"/>
    <lineage>
        <taxon>Eukaryota</taxon>
        <taxon>Metazoa</taxon>
        <taxon>Ecdysozoa</taxon>
        <taxon>Arthropoda</taxon>
        <taxon>Hexapoda</taxon>
        <taxon>Insecta</taxon>
        <taxon>Pterygota</taxon>
        <taxon>Neoptera</taxon>
        <taxon>Endopterygota</taxon>
        <taxon>Hymenoptera</taxon>
        <taxon>Apocrita</taxon>
        <taxon>Aculeata</taxon>
        <taxon>Formicoidea</taxon>
        <taxon>Formicidae</taxon>
        <taxon>Myrmicinae</taxon>
        <taxon>Atta</taxon>
    </lineage>
</organism>
<dbReference type="InterPro" id="IPR016174">
    <property type="entry name" value="Di-haem_cyt_TM"/>
</dbReference>
<gene>
    <name evidence="2" type="ORF">ALC53_11456</name>
</gene>
<evidence type="ECO:0000313" key="2">
    <source>
        <dbReference type="EMBL" id="KYM78125.1"/>
    </source>
</evidence>
<dbReference type="InterPro" id="IPR027387">
    <property type="entry name" value="Cytb/b6-like_sf"/>
</dbReference>
<dbReference type="AlphaFoldDB" id="A0A151HZW4"/>
<protein>
    <submittedName>
        <fullName evidence="2">Cytochrome b</fullName>
    </submittedName>
</protein>
<accession>A0A151HZW4</accession>
<feature type="transmembrane region" description="Helical" evidence="1">
    <location>
        <begin position="94"/>
        <end position="117"/>
    </location>
</feature>
<feature type="non-terminal residue" evidence="2">
    <location>
        <position position="1"/>
    </location>
</feature>
<reference evidence="2 3" key="1">
    <citation type="submission" date="2015-09" db="EMBL/GenBank/DDBJ databases">
        <title>Atta colombica WGS genome.</title>
        <authorList>
            <person name="Nygaard S."/>
            <person name="Hu H."/>
            <person name="Boomsma J."/>
            <person name="Zhang G."/>
        </authorList>
    </citation>
    <scope>NUCLEOTIDE SEQUENCE [LARGE SCALE GENOMIC DNA]</scope>
    <source>
        <strain evidence="2">Treedump-2</strain>
        <tissue evidence="2">Whole body</tissue>
    </source>
</reference>
<feature type="transmembrane region" description="Helical" evidence="1">
    <location>
        <begin position="62"/>
        <end position="82"/>
    </location>
</feature>
<dbReference type="EMBL" id="KQ976689">
    <property type="protein sequence ID" value="KYM78125.1"/>
    <property type="molecule type" value="Genomic_DNA"/>
</dbReference>
<proteinExistence type="predicted"/>
<dbReference type="InterPro" id="IPR036397">
    <property type="entry name" value="RNaseH_sf"/>
</dbReference>
<dbReference type="Gene3D" id="1.20.810.10">
    <property type="entry name" value="Cytochrome Bc1 Complex, Chain C"/>
    <property type="match status" value="1"/>
</dbReference>
<dbReference type="Proteomes" id="UP000078540">
    <property type="component" value="Unassembled WGS sequence"/>
</dbReference>
<keyword evidence="1" id="KW-0812">Transmembrane</keyword>
<dbReference type="Gene3D" id="3.30.420.10">
    <property type="entry name" value="Ribonuclease H-like superfamily/Ribonuclease H"/>
    <property type="match status" value="1"/>
</dbReference>
<keyword evidence="1" id="KW-1133">Transmembrane helix</keyword>
<dbReference type="SUPFAM" id="SSF81342">
    <property type="entry name" value="Transmembrane di-heme cytochromes"/>
    <property type="match status" value="1"/>
</dbReference>
<dbReference type="PANTHER" id="PTHR31511">
    <property type="entry name" value="PROTEIN CBG23764"/>
    <property type="match status" value="1"/>
</dbReference>
<dbReference type="PANTHER" id="PTHR31511:SF12">
    <property type="entry name" value="RHO TERMINATION FACTOR N-TERMINAL DOMAIN-CONTAINING PROTEIN"/>
    <property type="match status" value="1"/>
</dbReference>
<sequence length="694" mass="81535">KILINYSFSNIIIFIRLILFILIPFIVIIESISLIIITAKIIAGHSPRFLLLEDVYSNNDEIFWEVTIIINLISTNLISRILKIRFSFNNSTLNRFFSFHFILLFIILLFIIFQLFFLHLPVSSNLTGINRDLYKIPFHPFTFKDLLGFNVILYIFLLIILQASLEEYQERDSEHGKSLALSVSPCYGIIYHWGPPSRVNKLNPLHAGCHIEVPRERATKRAVINVRTMDNACFAVIAALYPAKSHMDRKSSYPHYTTVLNLADIEFLITFKDISEFEHGIKNLSRLIRSQITRKKNKKFFCDRYVADTTTRLPCRILSYVGRTPNQLHFVQRFSALKISYPPTCLWKCCLNSNGRRTVARYHGRYRSLAYLNCNLNYKNSFYIPIFHNLSGYDAHFIIKEIAIVYNRKVDVLLITKEKYISFTKYIDSTKDKNGKNFQKNDIKLRFIDSFKFLNTSFDELVSYLDKDKLKIVCFEFCKLNAEDFDLLTRKDVFPYEYIDCVEKLQNTRLPPRELFFVRFELLTDIDVVIFIERDIHGGLSQYSGSIMCATNNKYIVRKIMYSDMDSLIYHIECDDVYKNMIRDIARFNTSYYPADNVYDISLANKKIPAKMYAMRVDGKKDTKKAKTITFDDYTRCLNEEIEMIRRQSCIRSKLYEVYTISESKIALSPYDDKRYVIPDSTKTLPWGHWRISL</sequence>
<dbReference type="GO" id="GO:0016020">
    <property type="term" value="C:membrane"/>
    <property type="evidence" value="ECO:0007669"/>
    <property type="project" value="InterPro"/>
</dbReference>